<name>A0A6P6Y9X4_DERPT</name>
<dbReference type="CTD" id="2768944"/>
<proteinExistence type="inferred from homology"/>
<feature type="transmembrane region" description="Helical" evidence="7">
    <location>
        <begin position="460"/>
        <end position="479"/>
    </location>
</feature>
<feature type="transmembrane region" description="Helical" evidence="7">
    <location>
        <begin position="536"/>
        <end position="553"/>
    </location>
</feature>
<evidence type="ECO:0000259" key="8">
    <source>
        <dbReference type="Pfam" id="PF01694"/>
    </source>
</evidence>
<keyword evidence="6 7" id="KW-0472">Membrane</keyword>
<keyword evidence="3 7" id="KW-0812">Transmembrane</keyword>
<evidence type="ECO:0000313" key="10">
    <source>
        <dbReference type="RefSeq" id="XP_027201751.1"/>
    </source>
</evidence>
<feature type="transmembrane region" description="Helical" evidence="7">
    <location>
        <begin position="424"/>
        <end position="448"/>
    </location>
</feature>
<dbReference type="RefSeq" id="XP_027201751.1">
    <property type="nucleotide sequence ID" value="XM_027345950.1"/>
</dbReference>
<sequence>MSNIGRKKPDENFEKQLHRTLSRYGKKSKRPTILRPYLAAQSSTQTNGIAYQNETIIAQSFRPPDIEMSNLQRNIRFADDDDDDDDQVHYQSSNDRFDSSVLRSAQMQQNNNVRCKEDFLFNIDGNEEEEETRQKLSNDDDQNFFRQFLKTEIFDLKREERPGFIWQCLGLKFANNFQKNRANGEMWPVFTYWLITMELFIMILLSTIGISPYSLSETKVSKVIWHQTNSYQPATYYQHPNIWFGPSYSTLITAGAKFTPCMRKDKNIMESFESRKLMENQYGCCLRSDLSGCVQAPISQCSNRTSYWIKWQNRSGPVCGNDPRYCLDNKSIEKTFEKNITEWPLCNQYDYQAISKSEDLYMKCNVQARPCCIGIYGKCILASKEYCQFIEGYYHPEASLCSQINCMEDVCGGSFMWPHQYYRLILSIFIHAGWIQLLVNIIIQYIFMRRLEQLLGIWRTFLIYFVSGIGGNLASAIFLPLTPEVGPNSALFGLIAFLFIESYKQRKQYGIIVFVKISAALFFLFIPGLILPFVDIYTLIFGFLYGFLMINILDPRKINCKQLRIAAAILLSILTLILILLFIFATEIIEQYRYYTNIFNCIPFLFNCSNIDIAYDEIKALN</sequence>
<evidence type="ECO:0000256" key="4">
    <source>
        <dbReference type="ARBA" id="ARBA00022824"/>
    </source>
</evidence>
<organism evidence="9 10">
    <name type="scientific">Dermatophagoides pteronyssinus</name>
    <name type="common">European house dust mite</name>
    <dbReference type="NCBI Taxonomy" id="6956"/>
    <lineage>
        <taxon>Eukaryota</taxon>
        <taxon>Metazoa</taxon>
        <taxon>Ecdysozoa</taxon>
        <taxon>Arthropoda</taxon>
        <taxon>Chelicerata</taxon>
        <taxon>Arachnida</taxon>
        <taxon>Acari</taxon>
        <taxon>Acariformes</taxon>
        <taxon>Sarcoptiformes</taxon>
        <taxon>Astigmata</taxon>
        <taxon>Psoroptidia</taxon>
        <taxon>Analgoidea</taxon>
        <taxon>Pyroglyphidae</taxon>
        <taxon>Dermatophagoidinae</taxon>
        <taxon>Dermatophagoides</taxon>
    </lineage>
</organism>
<dbReference type="GO" id="GO:0004252">
    <property type="term" value="F:serine-type endopeptidase activity"/>
    <property type="evidence" value="ECO:0007669"/>
    <property type="project" value="InterPro"/>
</dbReference>
<dbReference type="KEGG" id="dpte:113795741"/>
<dbReference type="GO" id="GO:0042058">
    <property type="term" value="P:regulation of epidermal growth factor receptor signaling pathway"/>
    <property type="evidence" value="ECO:0007669"/>
    <property type="project" value="TreeGrafter"/>
</dbReference>
<dbReference type="AlphaFoldDB" id="A0A6P6Y9X4"/>
<accession>A0A6P6Y9X4</accession>
<dbReference type="Gene3D" id="1.20.1540.10">
    <property type="entry name" value="Rhomboid-like"/>
    <property type="match status" value="1"/>
</dbReference>
<comment type="similarity">
    <text evidence="2">Belongs to the peptidase S54 family.</text>
</comment>
<evidence type="ECO:0000256" key="1">
    <source>
        <dbReference type="ARBA" id="ARBA00004477"/>
    </source>
</evidence>
<evidence type="ECO:0000256" key="3">
    <source>
        <dbReference type="ARBA" id="ARBA00022692"/>
    </source>
</evidence>
<feature type="domain" description="Peptidase S54 rhomboid" evidence="8">
    <location>
        <begin position="419"/>
        <end position="553"/>
    </location>
</feature>
<dbReference type="InterPro" id="IPR035952">
    <property type="entry name" value="Rhomboid-like_sf"/>
</dbReference>
<gene>
    <name evidence="10" type="primary">LOC113795741</name>
</gene>
<feature type="transmembrane region" description="Helical" evidence="7">
    <location>
        <begin position="189"/>
        <end position="210"/>
    </location>
</feature>
<dbReference type="GO" id="GO:0005789">
    <property type="term" value="C:endoplasmic reticulum membrane"/>
    <property type="evidence" value="ECO:0007669"/>
    <property type="project" value="UniProtKB-SubCell"/>
</dbReference>
<dbReference type="OrthoDB" id="2146116at2759"/>
<dbReference type="InParanoid" id="A0A6P6Y9X4"/>
<evidence type="ECO:0000256" key="6">
    <source>
        <dbReference type="ARBA" id="ARBA00023136"/>
    </source>
</evidence>
<evidence type="ECO:0000313" key="9">
    <source>
        <dbReference type="Proteomes" id="UP000515146"/>
    </source>
</evidence>
<reference evidence="10" key="1">
    <citation type="submission" date="2025-08" db="UniProtKB">
        <authorList>
            <consortium name="RefSeq"/>
        </authorList>
    </citation>
    <scope>IDENTIFICATION</scope>
    <source>
        <strain evidence="10">Airmid</strain>
    </source>
</reference>
<evidence type="ECO:0000256" key="5">
    <source>
        <dbReference type="ARBA" id="ARBA00022989"/>
    </source>
</evidence>
<dbReference type="OMA" id="ACHIVEI"/>
<protein>
    <submittedName>
        <fullName evidence="10">Inactive rhomboid protein 2-like isoform X1</fullName>
    </submittedName>
</protein>
<keyword evidence="4" id="KW-0256">Endoplasmic reticulum</keyword>
<dbReference type="PANTHER" id="PTHR45965">
    <property type="entry name" value="INACTIVE RHOMBOID PROTEIN"/>
    <property type="match status" value="1"/>
</dbReference>
<feature type="transmembrane region" description="Helical" evidence="7">
    <location>
        <begin position="485"/>
        <end position="503"/>
    </location>
</feature>
<evidence type="ECO:0000256" key="7">
    <source>
        <dbReference type="SAM" id="Phobius"/>
    </source>
</evidence>
<feature type="transmembrane region" description="Helical" evidence="7">
    <location>
        <begin position="510"/>
        <end position="530"/>
    </location>
</feature>
<dbReference type="PANTHER" id="PTHR45965:SF3">
    <property type="entry name" value="INACTIVE RHOMBOID PROTEIN 1"/>
    <property type="match status" value="1"/>
</dbReference>
<evidence type="ECO:0000256" key="2">
    <source>
        <dbReference type="ARBA" id="ARBA00009045"/>
    </source>
</evidence>
<keyword evidence="5 7" id="KW-1133">Transmembrane helix</keyword>
<comment type="subcellular location">
    <subcellularLocation>
        <location evidence="1">Endoplasmic reticulum membrane</location>
        <topology evidence="1">Multi-pass membrane protein</topology>
    </subcellularLocation>
</comment>
<dbReference type="SUPFAM" id="SSF144091">
    <property type="entry name" value="Rhomboid-like"/>
    <property type="match status" value="1"/>
</dbReference>
<dbReference type="InterPro" id="IPR022764">
    <property type="entry name" value="Peptidase_S54_rhomboid_dom"/>
</dbReference>
<dbReference type="Pfam" id="PF01694">
    <property type="entry name" value="Rhomboid"/>
    <property type="match status" value="1"/>
</dbReference>
<dbReference type="InterPro" id="IPR051512">
    <property type="entry name" value="Inactive_Rhomboid"/>
</dbReference>
<dbReference type="GO" id="GO:0050708">
    <property type="term" value="P:regulation of protein secretion"/>
    <property type="evidence" value="ECO:0007669"/>
    <property type="project" value="TreeGrafter"/>
</dbReference>
<keyword evidence="9" id="KW-1185">Reference proteome</keyword>
<feature type="transmembrane region" description="Helical" evidence="7">
    <location>
        <begin position="565"/>
        <end position="585"/>
    </location>
</feature>
<dbReference type="Proteomes" id="UP000515146">
    <property type="component" value="Unplaced"/>
</dbReference>